<feature type="non-terminal residue" evidence="1">
    <location>
        <position position="43"/>
    </location>
</feature>
<gene>
    <name evidence="1" type="ORF">HMPREF9442_02802</name>
</gene>
<evidence type="ECO:0000313" key="2">
    <source>
        <dbReference type="Proteomes" id="UP000005546"/>
    </source>
</evidence>
<proteinExistence type="predicted"/>
<dbReference type="HOGENOM" id="CLU_3244033_0_0_10"/>
<dbReference type="EMBL" id="AFBR01000083">
    <property type="protein sequence ID" value="EGG51518.1"/>
    <property type="molecule type" value="Genomic_DNA"/>
</dbReference>
<organism evidence="1 2">
    <name type="scientific">Paraprevotella xylaniphila YIT 11841</name>
    <dbReference type="NCBI Taxonomy" id="762982"/>
    <lineage>
        <taxon>Bacteria</taxon>
        <taxon>Pseudomonadati</taxon>
        <taxon>Bacteroidota</taxon>
        <taxon>Bacteroidia</taxon>
        <taxon>Bacteroidales</taxon>
        <taxon>Prevotellaceae</taxon>
        <taxon>Paraprevotella</taxon>
    </lineage>
</organism>
<reference evidence="1 2" key="1">
    <citation type="submission" date="2011-02" db="EMBL/GenBank/DDBJ databases">
        <authorList>
            <person name="Weinstock G."/>
            <person name="Sodergren E."/>
            <person name="Clifton S."/>
            <person name="Fulton L."/>
            <person name="Fulton B."/>
            <person name="Courtney L."/>
            <person name="Fronick C."/>
            <person name="Harrison M."/>
            <person name="Strong C."/>
            <person name="Farmer C."/>
            <person name="Delahaunty K."/>
            <person name="Markovic C."/>
            <person name="Hall O."/>
            <person name="Minx P."/>
            <person name="Tomlinson C."/>
            <person name="Mitreva M."/>
            <person name="Hou S."/>
            <person name="Chen J."/>
            <person name="Wollam A."/>
            <person name="Pepin K.H."/>
            <person name="Johnson M."/>
            <person name="Bhonagiri V."/>
            <person name="Zhang X."/>
            <person name="Suruliraj S."/>
            <person name="Warren W."/>
            <person name="Chinwalla A."/>
            <person name="Mardis E.R."/>
            <person name="Wilson R.K."/>
        </authorList>
    </citation>
    <scope>NUCLEOTIDE SEQUENCE [LARGE SCALE GENOMIC DNA]</scope>
    <source>
        <strain evidence="1 2">YIT 11841</strain>
    </source>
</reference>
<dbReference type="Proteomes" id="UP000005546">
    <property type="component" value="Unassembled WGS sequence"/>
</dbReference>
<dbReference type="AlphaFoldDB" id="F3QX68"/>
<accession>F3QX68</accession>
<evidence type="ECO:0000313" key="1">
    <source>
        <dbReference type="EMBL" id="EGG51518.1"/>
    </source>
</evidence>
<protein>
    <submittedName>
        <fullName evidence="1">Uncharacterized protein</fullName>
    </submittedName>
</protein>
<name>F3QX68_9BACT</name>
<sequence>MPSPAGSDREKRTPVSDACLGLETGARVCMFIGALPDDDFLPV</sequence>
<keyword evidence="2" id="KW-1185">Reference proteome</keyword>
<comment type="caution">
    <text evidence="1">The sequence shown here is derived from an EMBL/GenBank/DDBJ whole genome shotgun (WGS) entry which is preliminary data.</text>
</comment>